<keyword evidence="19" id="KW-1185">Reference proteome</keyword>
<evidence type="ECO:0000256" key="11">
    <source>
        <dbReference type="ARBA" id="ARBA00022917"/>
    </source>
</evidence>
<dbReference type="GO" id="GO:0005524">
    <property type="term" value="F:ATP binding"/>
    <property type="evidence" value="ECO:0007669"/>
    <property type="project" value="UniProtKB-UniRule"/>
</dbReference>
<reference evidence="18" key="2">
    <citation type="submission" date="2020-09" db="EMBL/GenBank/DDBJ databases">
        <authorList>
            <person name="Sun Q."/>
            <person name="Zhou Y."/>
        </authorList>
    </citation>
    <scope>NUCLEOTIDE SEQUENCE</scope>
    <source>
        <strain evidence="18">CGMCC 1.15367</strain>
    </source>
</reference>
<dbReference type="InterPro" id="IPR012675">
    <property type="entry name" value="Beta-grasp_dom_sf"/>
</dbReference>
<comment type="subunit">
    <text evidence="2 14">Homodimer.</text>
</comment>
<reference evidence="18" key="1">
    <citation type="journal article" date="2014" name="Int. J. Syst. Evol. Microbiol.">
        <title>Complete genome sequence of Corynebacterium casei LMG S-19264T (=DSM 44701T), isolated from a smear-ripened cheese.</title>
        <authorList>
            <consortium name="US DOE Joint Genome Institute (JGI-PGF)"/>
            <person name="Walter F."/>
            <person name="Albersmeier A."/>
            <person name="Kalinowski J."/>
            <person name="Ruckert C."/>
        </authorList>
    </citation>
    <scope>NUCLEOTIDE SEQUENCE</scope>
    <source>
        <strain evidence="18">CGMCC 1.15367</strain>
    </source>
</reference>
<keyword evidence="5 14" id="KW-0436">Ligase</keyword>
<keyword evidence="4 14" id="KW-0820">tRNA-binding</keyword>
<dbReference type="SUPFAM" id="SSF55186">
    <property type="entry name" value="ThrRS/AlaRS common domain"/>
    <property type="match status" value="1"/>
</dbReference>
<dbReference type="AlphaFoldDB" id="A0A916ZEE9"/>
<dbReference type="GO" id="GO:0005829">
    <property type="term" value="C:cytosol"/>
    <property type="evidence" value="ECO:0007669"/>
    <property type="project" value="TreeGrafter"/>
</dbReference>
<dbReference type="InterPro" id="IPR047246">
    <property type="entry name" value="ThrRS_anticodon"/>
</dbReference>
<dbReference type="GO" id="GO:0000049">
    <property type="term" value="F:tRNA binding"/>
    <property type="evidence" value="ECO:0007669"/>
    <property type="project" value="UniProtKB-KW"/>
</dbReference>
<evidence type="ECO:0000256" key="5">
    <source>
        <dbReference type="ARBA" id="ARBA00022598"/>
    </source>
</evidence>
<dbReference type="InterPro" id="IPR002314">
    <property type="entry name" value="aa-tRNA-synt_IIb"/>
</dbReference>
<name>A0A916ZEE9_9HYPH</name>
<keyword evidence="10 14" id="KW-0694">RNA-binding</keyword>
<evidence type="ECO:0000256" key="2">
    <source>
        <dbReference type="ARBA" id="ARBA00011738"/>
    </source>
</evidence>
<evidence type="ECO:0000256" key="7">
    <source>
        <dbReference type="ARBA" id="ARBA00022741"/>
    </source>
</evidence>
<evidence type="ECO:0000256" key="8">
    <source>
        <dbReference type="ARBA" id="ARBA00022833"/>
    </source>
</evidence>
<keyword evidence="12 14" id="KW-0030">Aminoacyl-tRNA synthetase</keyword>
<proteinExistence type="inferred from homology"/>
<dbReference type="PANTHER" id="PTHR11451">
    <property type="entry name" value="THREONINE-TRNA LIGASE"/>
    <property type="match status" value="1"/>
</dbReference>
<dbReference type="Gene3D" id="3.30.930.10">
    <property type="entry name" value="Bira Bifunctional Protein, Domain 2"/>
    <property type="match status" value="1"/>
</dbReference>
<dbReference type="Gene3D" id="3.40.50.800">
    <property type="entry name" value="Anticodon-binding domain"/>
    <property type="match status" value="1"/>
</dbReference>
<comment type="caution">
    <text evidence="14">Lacks conserved residue(s) required for the propagation of feature annotation.</text>
</comment>
<protein>
    <recommendedName>
        <fullName evidence="14">Threonine--tRNA ligase</fullName>
        <ecNumber evidence="14">6.1.1.3</ecNumber>
    </recommendedName>
    <alternativeName>
        <fullName evidence="14">Threonyl-tRNA synthetase</fullName>
        <shortName evidence="14">ThrRS</shortName>
    </alternativeName>
</protein>
<evidence type="ECO:0000256" key="12">
    <source>
        <dbReference type="ARBA" id="ARBA00023146"/>
    </source>
</evidence>
<dbReference type="Pfam" id="PF00587">
    <property type="entry name" value="tRNA-synt_2b"/>
    <property type="match status" value="1"/>
</dbReference>
<keyword evidence="9 14" id="KW-0067">ATP-binding</keyword>
<feature type="binding site" evidence="14">
    <location>
        <position position="339"/>
    </location>
    <ligand>
        <name>Zn(2+)</name>
        <dbReference type="ChEBI" id="CHEBI:29105"/>
        <note>catalytic</note>
    </ligand>
</feature>
<dbReference type="GO" id="GO:0046872">
    <property type="term" value="F:metal ion binding"/>
    <property type="evidence" value="ECO:0007669"/>
    <property type="project" value="UniProtKB-KW"/>
</dbReference>
<dbReference type="InterPro" id="IPR002320">
    <property type="entry name" value="Thr-tRNA-ligase_IIa"/>
</dbReference>
<dbReference type="InterPro" id="IPR006195">
    <property type="entry name" value="aa-tRNA-synth_II"/>
</dbReference>
<evidence type="ECO:0000313" key="19">
    <source>
        <dbReference type="Proteomes" id="UP000644699"/>
    </source>
</evidence>
<dbReference type="PANTHER" id="PTHR11451:SF44">
    <property type="entry name" value="THREONINE--TRNA LIGASE, CHLOROPLASTIC_MITOCHONDRIAL 2"/>
    <property type="match status" value="1"/>
</dbReference>
<dbReference type="FunFam" id="3.40.50.800:FF:000001">
    <property type="entry name" value="Threonine--tRNA ligase"/>
    <property type="match status" value="1"/>
</dbReference>
<keyword evidence="8 14" id="KW-0862">Zinc</keyword>
<keyword evidence="6 14" id="KW-0479">Metal-binding</keyword>
<dbReference type="InterPro" id="IPR004154">
    <property type="entry name" value="Anticodon-bd"/>
</dbReference>
<feature type="domain" description="Aminoacyl-transfer RNA synthetases class-II family profile" evidence="16">
    <location>
        <begin position="262"/>
        <end position="545"/>
    </location>
</feature>
<dbReference type="FunFam" id="3.30.930.10:FF:000002">
    <property type="entry name" value="Threonine--tRNA ligase"/>
    <property type="match status" value="1"/>
</dbReference>
<evidence type="ECO:0000256" key="6">
    <source>
        <dbReference type="ARBA" id="ARBA00022723"/>
    </source>
</evidence>
<evidence type="ECO:0000259" key="16">
    <source>
        <dbReference type="PROSITE" id="PS50862"/>
    </source>
</evidence>
<comment type="subcellular location">
    <subcellularLocation>
        <location evidence="14">Cytoplasm</location>
    </subcellularLocation>
</comment>
<evidence type="ECO:0000256" key="4">
    <source>
        <dbReference type="ARBA" id="ARBA00022555"/>
    </source>
</evidence>
<dbReference type="GO" id="GO:0004829">
    <property type="term" value="F:threonine-tRNA ligase activity"/>
    <property type="evidence" value="ECO:0007669"/>
    <property type="project" value="UniProtKB-UniRule"/>
</dbReference>
<dbReference type="PROSITE" id="PS51880">
    <property type="entry name" value="TGS"/>
    <property type="match status" value="1"/>
</dbReference>
<dbReference type="RefSeq" id="WP_188906761.1">
    <property type="nucleotide sequence ID" value="NZ_BMIQ01000001.1"/>
</dbReference>
<feature type="region of interest" description="Disordered" evidence="15">
    <location>
        <begin position="645"/>
        <end position="665"/>
    </location>
</feature>
<comment type="cofactor">
    <cofactor evidence="14">
        <name>Zn(2+)</name>
        <dbReference type="ChEBI" id="CHEBI:29105"/>
    </cofactor>
    <text evidence="14">Binds 1 zinc ion per subunit.</text>
</comment>
<dbReference type="PROSITE" id="PS50862">
    <property type="entry name" value="AA_TRNA_LIGASE_II"/>
    <property type="match status" value="1"/>
</dbReference>
<evidence type="ECO:0000256" key="9">
    <source>
        <dbReference type="ARBA" id="ARBA00022840"/>
    </source>
</evidence>
<dbReference type="Gene3D" id="3.10.20.30">
    <property type="match status" value="1"/>
</dbReference>
<dbReference type="InterPro" id="IPR012676">
    <property type="entry name" value="TGS-like"/>
</dbReference>
<dbReference type="GO" id="GO:0006435">
    <property type="term" value="P:threonyl-tRNA aminoacylation"/>
    <property type="evidence" value="ECO:0007669"/>
    <property type="project" value="UniProtKB-UniRule"/>
</dbReference>
<dbReference type="InterPro" id="IPR033728">
    <property type="entry name" value="ThrRS_core"/>
</dbReference>
<dbReference type="SUPFAM" id="SSF81271">
    <property type="entry name" value="TGS-like"/>
    <property type="match status" value="1"/>
</dbReference>
<dbReference type="Proteomes" id="UP000644699">
    <property type="component" value="Unassembled WGS sequence"/>
</dbReference>
<evidence type="ECO:0000256" key="1">
    <source>
        <dbReference type="ARBA" id="ARBA00008226"/>
    </source>
</evidence>
<evidence type="ECO:0000256" key="14">
    <source>
        <dbReference type="HAMAP-Rule" id="MF_00184"/>
    </source>
</evidence>
<dbReference type="FunFam" id="3.30.980.10:FF:000005">
    <property type="entry name" value="Threonyl-tRNA synthetase, mitochondrial"/>
    <property type="match status" value="1"/>
</dbReference>
<keyword evidence="7 14" id="KW-0547">Nucleotide-binding</keyword>
<dbReference type="Gene3D" id="3.30.54.20">
    <property type="match status" value="1"/>
</dbReference>
<dbReference type="EMBL" id="BMIQ01000001">
    <property type="protein sequence ID" value="GGD90440.1"/>
    <property type="molecule type" value="Genomic_DNA"/>
</dbReference>
<dbReference type="Pfam" id="PF03129">
    <property type="entry name" value="HGTP_anticodon"/>
    <property type="match status" value="1"/>
</dbReference>
<dbReference type="SUPFAM" id="SSF52954">
    <property type="entry name" value="Class II aaRS ABD-related"/>
    <property type="match status" value="1"/>
</dbReference>
<evidence type="ECO:0000256" key="3">
    <source>
        <dbReference type="ARBA" id="ARBA00022490"/>
    </source>
</evidence>
<evidence type="ECO:0000259" key="17">
    <source>
        <dbReference type="PROSITE" id="PS51880"/>
    </source>
</evidence>
<dbReference type="Pfam" id="PF07973">
    <property type="entry name" value="tRNA_SAD"/>
    <property type="match status" value="1"/>
</dbReference>
<accession>A0A916ZEE9</accession>
<dbReference type="PRINTS" id="PR01047">
    <property type="entry name" value="TRNASYNTHTHR"/>
</dbReference>
<evidence type="ECO:0000256" key="15">
    <source>
        <dbReference type="SAM" id="MobiDB-lite"/>
    </source>
</evidence>
<dbReference type="CDD" id="cd01667">
    <property type="entry name" value="TGS_ThrRS"/>
    <property type="match status" value="1"/>
</dbReference>
<sequence>MIDLRFPDGSVRQFEPTTTGLEIATGISKSLAKKAIAYALDGDLRDLAEPVGQGGAMEIVTRDDPRALGLIRHDAAHVMAEAVQELWPGTQVTIGPVIENGFYYDFARDTPFTSEDLPAIEKKMVEIVRRNAPFRKEVWSRDKAKAVFAEKGESYKVELIDAIPADQDVKIYFQGDWFDLCRGPHMASTGQIGENFKLMKVAGAYWRGDSNNPMLTRIYGTAWASAEELKTYLTMLEEAEKRDHRRLGREMDLFHFQEEGPGVVFWHPKGWSLFQDLTAYMRRRLREDYDEVNAPQVLDKSLWETSGHWGWYRENMFQVQSAGDEAEDKRVFALKPMNCPGHVMIFKHGLKSYRELPIRYAEFGLVHRYEASGAMHGLMRVRGFTQDDAHIFCTDEQMEAECLKINDLILSVYRDFGFEEIMVKLSTRPEKRVGTDEMWDRAESVMKDVLQRIEAESGGRIKTGINEGEGAFYGPKFEYTLKDAIGREWQCGTTQVDFNLPERFGAFYIDSNSEKRPPVMIHRAICGSMERFLGILIENFAGHFPLWLAPSQVVVATITSEADAYASEVVAKLRALGLRAEADLRNEKINYKVREHSLAKVPVILVCGKREAEEKGVNVRRLGSRDQEAMSLETALLLLSEEAVPPDVKRSRPAPSGEPVRVAAE</sequence>
<feature type="binding site" evidence="14">
    <location>
        <position position="522"/>
    </location>
    <ligand>
        <name>Zn(2+)</name>
        <dbReference type="ChEBI" id="CHEBI:29105"/>
        <note>catalytic</note>
    </ligand>
</feature>
<dbReference type="InterPro" id="IPR012947">
    <property type="entry name" value="tRNA_SAD"/>
</dbReference>
<comment type="similarity">
    <text evidence="1 14">Belongs to the class-II aminoacyl-tRNA synthetase family.</text>
</comment>
<organism evidence="18 19">
    <name type="scientific">Aureimonas endophytica</name>
    <dbReference type="NCBI Taxonomy" id="2027858"/>
    <lineage>
        <taxon>Bacteria</taxon>
        <taxon>Pseudomonadati</taxon>
        <taxon>Pseudomonadota</taxon>
        <taxon>Alphaproteobacteria</taxon>
        <taxon>Hyphomicrobiales</taxon>
        <taxon>Aurantimonadaceae</taxon>
        <taxon>Aureimonas</taxon>
    </lineage>
</organism>
<keyword evidence="3 14" id="KW-0963">Cytoplasm</keyword>
<comment type="catalytic activity">
    <reaction evidence="13 14">
        <text>tRNA(Thr) + L-threonine + ATP = L-threonyl-tRNA(Thr) + AMP + diphosphate + H(+)</text>
        <dbReference type="Rhea" id="RHEA:24624"/>
        <dbReference type="Rhea" id="RHEA-COMP:9670"/>
        <dbReference type="Rhea" id="RHEA-COMP:9704"/>
        <dbReference type="ChEBI" id="CHEBI:15378"/>
        <dbReference type="ChEBI" id="CHEBI:30616"/>
        <dbReference type="ChEBI" id="CHEBI:33019"/>
        <dbReference type="ChEBI" id="CHEBI:57926"/>
        <dbReference type="ChEBI" id="CHEBI:78442"/>
        <dbReference type="ChEBI" id="CHEBI:78534"/>
        <dbReference type="ChEBI" id="CHEBI:456215"/>
        <dbReference type="EC" id="6.1.1.3"/>
    </reaction>
</comment>
<dbReference type="HAMAP" id="MF_00184">
    <property type="entry name" value="Thr_tRNA_synth"/>
    <property type="match status" value="1"/>
</dbReference>
<dbReference type="InterPro" id="IPR036621">
    <property type="entry name" value="Anticodon-bd_dom_sf"/>
</dbReference>
<gene>
    <name evidence="14 18" type="primary">thrS</name>
    <name evidence="18" type="ORF">GCM10011390_06490</name>
</gene>
<dbReference type="Gene3D" id="3.30.980.10">
    <property type="entry name" value="Threonyl-trna Synthetase, Chain A, domain 2"/>
    <property type="match status" value="1"/>
</dbReference>
<dbReference type="InterPro" id="IPR004095">
    <property type="entry name" value="TGS"/>
</dbReference>
<dbReference type="SMART" id="SM00863">
    <property type="entry name" value="tRNA_SAD"/>
    <property type="match status" value="1"/>
</dbReference>
<dbReference type="EC" id="6.1.1.3" evidence="14"/>
<evidence type="ECO:0000256" key="10">
    <source>
        <dbReference type="ARBA" id="ARBA00022884"/>
    </source>
</evidence>
<feature type="domain" description="TGS" evidence="17">
    <location>
        <begin position="1"/>
        <end position="61"/>
    </location>
</feature>
<evidence type="ECO:0000256" key="13">
    <source>
        <dbReference type="ARBA" id="ARBA00049515"/>
    </source>
</evidence>
<dbReference type="NCBIfam" id="TIGR00418">
    <property type="entry name" value="thrS"/>
    <property type="match status" value="1"/>
</dbReference>
<dbReference type="FunFam" id="3.30.54.20:FF:000002">
    <property type="entry name" value="Threonine--tRNA ligase"/>
    <property type="match status" value="1"/>
</dbReference>
<keyword evidence="11 14" id="KW-0648">Protein biosynthesis</keyword>
<dbReference type="CDD" id="cd00771">
    <property type="entry name" value="ThrRS_core"/>
    <property type="match status" value="1"/>
</dbReference>
<dbReference type="InterPro" id="IPR045864">
    <property type="entry name" value="aa-tRNA-synth_II/BPL/LPL"/>
</dbReference>
<feature type="binding site" evidence="14">
    <location>
        <position position="390"/>
    </location>
    <ligand>
        <name>Zn(2+)</name>
        <dbReference type="ChEBI" id="CHEBI:29105"/>
        <note>catalytic</note>
    </ligand>
</feature>
<dbReference type="CDD" id="cd00860">
    <property type="entry name" value="ThrRS_anticodon"/>
    <property type="match status" value="1"/>
</dbReference>
<dbReference type="InterPro" id="IPR018163">
    <property type="entry name" value="Thr/Ala-tRNA-synth_IIc_edit"/>
</dbReference>
<comment type="caution">
    <text evidence="18">The sequence shown here is derived from an EMBL/GenBank/DDBJ whole genome shotgun (WGS) entry which is preliminary data.</text>
</comment>
<dbReference type="SUPFAM" id="SSF55681">
    <property type="entry name" value="Class II aaRS and biotin synthetases"/>
    <property type="match status" value="1"/>
</dbReference>
<evidence type="ECO:0000313" key="18">
    <source>
        <dbReference type="EMBL" id="GGD90440.1"/>
    </source>
</evidence>